<comment type="caution">
    <text evidence="2">The sequence shown here is derived from an EMBL/GenBank/DDBJ whole genome shotgun (WGS) entry which is preliminary data.</text>
</comment>
<dbReference type="EMBL" id="BMKB01000004">
    <property type="protein sequence ID" value="GGA54216.1"/>
    <property type="molecule type" value="Genomic_DNA"/>
</dbReference>
<evidence type="ECO:0000313" key="2">
    <source>
        <dbReference type="EMBL" id="GGA54216.1"/>
    </source>
</evidence>
<evidence type="ECO:0000313" key="3">
    <source>
        <dbReference type="Proteomes" id="UP000596977"/>
    </source>
</evidence>
<proteinExistence type="predicted"/>
<accession>A0A916RF72</accession>
<reference evidence="2 3" key="1">
    <citation type="journal article" date="2014" name="Int. J. Syst. Evol. Microbiol.">
        <title>Complete genome sequence of Corynebacterium casei LMG S-19264T (=DSM 44701T), isolated from a smear-ripened cheese.</title>
        <authorList>
            <consortium name="US DOE Joint Genome Institute (JGI-PGF)"/>
            <person name="Walter F."/>
            <person name="Albersmeier A."/>
            <person name="Kalinowski J."/>
            <person name="Ruckert C."/>
        </authorList>
    </citation>
    <scope>NUCLEOTIDE SEQUENCE [LARGE SCALE GENOMIC DNA]</scope>
    <source>
        <strain evidence="2 3">CGMCC 1.15896</strain>
    </source>
</reference>
<feature type="region of interest" description="Disordered" evidence="1">
    <location>
        <begin position="29"/>
        <end position="52"/>
    </location>
</feature>
<feature type="compositionally biased region" description="Basic and acidic residues" evidence="1">
    <location>
        <begin position="41"/>
        <end position="52"/>
    </location>
</feature>
<organism evidence="2 3">
    <name type="scientific">Pelagibacterium lentulum</name>
    <dbReference type="NCBI Taxonomy" id="2029865"/>
    <lineage>
        <taxon>Bacteria</taxon>
        <taxon>Pseudomonadati</taxon>
        <taxon>Pseudomonadota</taxon>
        <taxon>Alphaproteobacteria</taxon>
        <taxon>Hyphomicrobiales</taxon>
        <taxon>Devosiaceae</taxon>
        <taxon>Pelagibacterium</taxon>
    </lineage>
</organism>
<keyword evidence="3" id="KW-1185">Reference proteome</keyword>
<sequence>MSKAKTSKLAKPEADQVFRQFAWNLAGRLKQDGAGTRPIRGKAESAGKKALG</sequence>
<dbReference type="RefSeq" id="WP_164734923.1">
    <property type="nucleotide sequence ID" value="NZ_BMKB01000004.1"/>
</dbReference>
<evidence type="ECO:0000256" key="1">
    <source>
        <dbReference type="SAM" id="MobiDB-lite"/>
    </source>
</evidence>
<dbReference type="AlphaFoldDB" id="A0A916RF72"/>
<dbReference type="Proteomes" id="UP000596977">
    <property type="component" value="Unassembled WGS sequence"/>
</dbReference>
<gene>
    <name evidence="2" type="ORF">GCM10011499_25470</name>
</gene>
<name>A0A916RF72_9HYPH</name>
<protein>
    <submittedName>
        <fullName evidence="2">Uncharacterized protein</fullName>
    </submittedName>
</protein>